<feature type="non-terminal residue" evidence="1">
    <location>
        <position position="1"/>
    </location>
</feature>
<dbReference type="AlphaFoldDB" id="A0A7J7LH40"/>
<accession>A0A7J7LH40</accession>
<reference evidence="1 2" key="1">
    <citation type="journal article" date="2020" name="IScience">
        <title>Genome Sequencing of the Endangered Kingdonia uniflora (Circaeasteraceae, Ranunculales) Reveals Potential Mechanisms of Evolutionary Specialization.</title>
        <authorList>
            <person name="Sun Y."/>
            <person name="Deng T."/>
            <person name="Zhang A."/>
            <person name="Moore M.J."/>
            <person name="Landis J.B."/>
            <person name="Lin N."/>
            <person name="Zhang H."/>
            <person name="Zhang X."/>
            <person name="Huang J."/>
            <person name="Zhang X."/>
            <person name="Sun H."/>
            <person name="Wang H."/>
        </authorList>
    </citation>
    <scope>NUCLEOTIDE SEQUENCE [LARGE SCALE GENOMIC DNA]</scope>
    <source>
        <strain evidence="1">TB1705</strain>
        <tissue evidence="1">Leaf</tissue>
    </source>
</reference>
<keyword evidence="2" id="KW-1185">Reference proteome</keyword>
<evidence type="ECO:0000313" key="1">
    <source>
        <dbReference type="EMBL" id="KAF6141859.1"/>
    </source>
</evidence>
<dbReference type="EMBL" id="JACGCM010002285">
    <property type="protein sequence ID" value="KAF6141859.1"/>
    <property type="molecule type" value="Genomic_DNA"/>
</dbReference>
<name>A0A7J7LH40_9MAGN</name>
<protein>
    <submittedName>
        <fullName evidence="1">Uncharacterized protein</fullName>
    </submittedName>
</protein>
<sequence>MRRTKCANRGLRPRTLARKYASHQYETKSVRLTALEYSHEFYSSLLVYPLDIVTHHLKDHDASLYYQRWTIYVVL</sequence>
<organism evidence="1 2">
    <name type="scientific">Kingdonia uniflora</name>
    <dbReference type="NCBI Taxonomy" id="39325"/>
    <lineage>
        <taxon>Eukaryota</taxon>
        <taxon>Viridiplantae</taxon>
        <taxon>Streptophyta</taxon>
        <taxon>Embryophyta</taxon>
        <taxon>Tracheophyta</taxon>
        <taxon>Spermatophyta</taxon>
        <taxon>Magnoliopsida</taxon>
        <taxon>Ranunculales</taxon>
        <taxon>Circaeasteraceae</taxon>
        <taxon>Kingdonia</taxon>
    </lineage>
</organism>
<proteinExistence type="predicted"/>
<comment type="caution">
    <text evidence="1">The sequence shown here is derived from an EMBL/GenBank/DDBJ whole genome shotgun (WGS) entry which is preliminary data.</text>
</comment>
<gene>
    <name evidence="1" type="ORF">GIB67_003230</name>
</gene>
<dbReference type="Proteomes" id="UP000541444">
    <property type="component" value="Unassembled WGS sequence"/>
</dbReference>
<evidence type="ECO:0000313" key="2">
    <source>
        <dbReference type="Proteomes" id="UP000541444"/>
    </source>
</evidence>